<dbReference type="EMBL" id="CAADHO010000001">
    <property type="protein sequence ID" value="VFQ43340.1"/>
    <property type="molecule type" value="Genomic_DNA"/>
</dbReference>
<keyword evidence="8" id="KW-0449">Lipoprotein</keyword>
<comment type="similarity">
    <text evidence="1 7">Belongs to the Lgt family.</text>
</comment>
<keyword evidence="6 7" id="KW-0472">Membrane</keyword>
<reference evidence="8 9" key="1">
    <citation type="submission" date="2019-03" db="EMBL/GenBank/DDBJ databases">
        <authorList>
            <person name="Nijsse B."/>
        </authorList>
    </citation>
    <scope>NUCLEOTIDE SEQUENCE [LARGE SCALE GENOMIC DNA]</scope>
    <source>
        <strain evidence="8">Desulfoluna butyratoxydans MSL71</strain>
    </source>
</reference>
<evidence type="ECO:0000313" key="9">
    <source>
        <dbReference type="Proteomes" id="UP000507962"/>
    </source>
</evidence>
<dbReference type="GO" id="GO:0005886">
    <property type="term" value="C:plasma membrane"/>
    <property type="evidence" value="ECO:0007669"/>
    <property type="project" value="UniProtKB-SubCell"/>
</dbReference>
<feature type="transmembrane region" description="Helical" evidence="7">
    <location>
        <begin position="235"/>
        <end position="253"/>
    </location>
</feature>
<comment type="pathway">
    <text evidence="7">Protein modification; lipoprotein biosynthesis (diacylglyceryl transfer).</text>
</comment>
<dbReference type="Proteomes" id="UP000507962">
    <property type="component" value="Unassembled WGS sequence"/>
</dbReference>
<dbReference type="PANTHER" id="PTHR30589">
    <property type="entry name" value="PROLIPOPROTEIN DIACYLGLYCERYL TRANSFERASE"/>
    <property type="match status" value="1"/>
</dbReference>
<dbReference type="PANTHER" id="PTHR30589:SF0">
    <property type="entry name" value="PHOSPHATIDYLGLYCEROL--PROLIPOPROTEIN DIACYLGLYCERYL TRANSFERASE"/>
    <property type="match status" value="1"/>
</dbReference>
<evidence type="ECO:0000256" key="6">
    <source>
        <dbReference type="ARBA" id="ARBA00023136"/>
    </source>
</evidence>
<keyword evidence="5 7" id="KW-1133">Transmembrane helix</keyword>
<protein>
    <recommendedName>
        <fullName evidence="7">Phosphatidylglycerol--prolipoprotein diacylglyceryl transferase</fullName>
        <ecNumber evidence="7">2.5.1.145</ecNumber>
    </recommendedName>
</protein>
<dbReference type="RefSeq" id="WP_180137502.1">
    <property type="nucleotide sequence ID" value="NZ_CAADHO010000001.1"/>
</dbReference>
<feature type="transmembrane region" description="Helical" evidence="7">
    <location>
        <begin position="49"/>
        <end position="69"/>
    </location>
</feature>
<dbReference type="UniPathway" id="UPA00664"/>
<comment type="subcellular location">
    <subcellularLocation>
        <location evidence="7">Cell membrane</location>
        <topology evidence="7">Multi-pass membrane protein</topology>
    </subcellularLocation>
</comment>
<feature type="binding site" evidence="7">
    <location>
        <position position="137"/>
    </location>
    <ligand>
        <name>a 1,2-diacyl-sn-glycero-3-phospho-(1'-sn-glycerol)</name>
        <dbReference type="ChEBI" id="CHEBI:64716"/>
    </ligand>
</feature>
<dbReference type="HAMAP" id="MF_01147">
    <property type="entry name" value="Lgt"/>
    <property type="match status" value="1"/>
</dbReference>
<gene>
    <name evidence="7" type="primary">lgt</name>
    <name evidence="8" type="ORF">MSL71_9680</name>
</gene>
<feature type="transmembrane region" description="Helical" evidence="7">
    <location>
        <begin position="170"/>
        <end position="187"/>
    </location>
</feature>
<organism evidence="8 9">
    <name type="scientific">Desulfoluna butyratoxydans</name>
    <dbReference type="NCBI Taxonomy" id="231438"/>
    <lineage>
        <taxon>Bacteria</taxon>
        <taxon>Pseudomonadati</taxon>
        <taxon>Thermodesulfobacteriota</taxon>
        <taxon>Desulfobacteria</taxon>
        <taxon>Desulfobacterales</taxon>
        <taxon>Desulfolunaceae</taxon>
        <taxon>Desulfoluna</taxon>
    </lineage>
</organism>
<keyword evidence="9" id="KW-1185">Reference proteome</keyword>
<evidence type="ECO:0000313" key="8">
    <source>
        <dbReference type="EMBL" id="VFQ43340.1"/>
    </source>
</evidence>
<sequence>MDHLVWNISPELLSIGPLAVRWYGLFFASAFLFGFFYTERRTARAGMDVNTDALLLYLMVGTLGGARLAHCFFYEPGYFFAHPLEILMVWKGGLASHGGLVGFLLSLGVFTRREGAPFFFLLDVLAVPAAFGGALVRLGNFFNSEIVGLYSEVPWAIVFARVDTLPRHPSQLYESLVCLVTFLLLFICDRAGASRGRGILSGVFLVVIFSSRILLEPLKTRQAPWVEGFFLSMGQMLSIPMVLAGLILLVLGLRRLSASKPSA</sequence>
<evidence type="ECO:0000256" key="4">
    <source>
        <dbReference type="ARBA" id="ARBA00022692"/>
    </source>
</evidence>
<feature type="transmembrane region" description="Helical" evidence="7">
    <location>
        <begin position="118"/>
        <end position="136"/>
    </location>
</feature>
<evidence type="ECO:0000256" key="7">
    <source>
        <dbReference type="HAMAP-Rule" id="MF_01147"/>
    </source>
</evidence>
<comment type="catalytic activity">
    <reaction evidence="7">
        <text>L-cysteinyl-[prolipoprotein] + a 1,2-diacyl-sn-glycero-3-phospho-(1'-sn-glycerol) = an S-1,2-diacyl-sn-glyceryl-L-cysteinyl-[prolipoprotein] + sn-glycerol 1-phosphate + H(+)</text>
        <dbReference type="Rhea" id="RHEA:56712"/>
        <dbReference type="Rhea" id="RHEA-COMP:14679"/>
        <dbReference type="Rhea" id="RHEA-COMP:14680"/>
        <dbReference type="ChEBI" id="CHEBI:15378"/>
        <dbReference type="ChEBI" id="CHEBI:29950"/>
        <dbReference type="ChEBI" id="CHEBI:57685"/>
        <dbReference type="ChEBI" id="CHEBI:64716"/>
        <dbReference type="ChEBI" id="CHEBI:140658"/>
        <dbReference type="EC" id="2.5.1.145"/>
    </reaction>
</comment>
<keyword evidence="4 7" id="KW-0812">Transmembrane</keyword>
<dbReference type="GO" id="GO:0008961">
    <property type="term" value="F:phosphatidylglycerol-prolipoprotein diacylglyceryl transferase activity"/>
    <property type="evidence" value="ECO:0007669"/>
    <property type="project" value="UniProtKB-UniRule"/>
</dbReference>
<dbReference type="InterPro" id="IPR001640">
    <property type="entry name" value="Lgt"/>
</dbReference>
<proteinExistence type="inferred from homology"/>
<keyword evidence="3 7" id="KW-0808">Transferase</keyword>
<name>A0A4U8YIX5_9BACT</name>
<evidence type="ECO:0000256" key="2">
    <source>
        <dbReference type="ARBA" id="ARBA00022475"/>
    </source>
</evidence>
<dbReference type="Pfam" id="PF01790">
    <property type="entry name" value="LGT"/>
    <property type="match status" value="1"/>
</dbReference>
<comment type="function">
    <text evidence="7">Catalyzes the transfer of the diacylglyceryl group from phosphatidylglycerol to the sulfhydryl group of the N-terminal cysteine of a prolipoprotein, the first step in the formation of mature lipoproteins.</text>
</comment>
<evidence type="ECO:0000256" key="3">
    <source>
        <dbReference type="ARBA" id="ARBA00022679"/>
    </source>
</evidence>
<feature type="transmembrane region" description="Helical" evidence="7">
    <location>
        <begin position="20"/>
        <end position="37"/>
    </location>
</feature>
<evidence type="ECO:0000256" key="5">
    <source>
        <dbReference type="ARBA" id="ARBA00022989"/>
    </source>
</evidence>
<dbReference type="NCBIfam" id="TIGR00544">
    <property type="entry name" value="lgt"/>
    <property type="match status" value="1"/>
</dbReference>
<feature type="transmembrane region" description="Helical" evidence="7">
    <location>
        <begin position="199"/>
        <end position="215"/>
    </location>
</feature>
<dbReference type="EC" id="2.5.1.145" evidence="7"/>
<feature type="transmembrane region" description="Helical" evidence="7">
    <location>
        <begin position="89"/>
        <end position="111"/>
    </location>
</feature>
<accession>A0A4U8YIX5</accession>
<dbReference type="AlphaFoldDB" id="A0A4U8YIX5"/>
<dbReference type="GO" id="GO:0042158">
    <property type="term" value="P:lipoprotein biosynthetic process"/>
    <property type="evidence" value="ECO:0007669"/>
    <property type="project" value="UniProtKB-UniRule"/>
</dbReference>
<evidence type="ECO:0000256" key="1">
    <source>
        <dbReference type="ARBA" id="ARBA00007150"/>
    </source>
</evidence>
<keyword evidence="2 7" id="KW-1003">Cell membrane</keyword>